<dbReference type="InterPro" id="IPR003711">
    <property type="entry name" value="CarD-like/TRCF_RID"/>
</dbReference>
<dbReference type="Pfam" id="PF00270">
    <property type="entry name" value="DEAD"/>
    <property type="match status" value="1"/>
</dbReference>
<feature type="domain" description="Helicase C-terminal" evidence="10">
    <location>
        <begin position="791"/>
        <end position="957"/>
    </location>
</feature>
<evidence type="ECO:0000256" key="7">
    <source>
        <dbReference type="ARBA" id="ARBA00023125"/>
    </source>
</evidence>
<dbReference type="SUPFAM" id="SSF52540">
    <property type="entry name" value="P-loop containing nucleoside triphosphate hydrolases"/>
    <property type="match status" value="3"/>
</dbReference>
<dbReference type="InterPro" id="IPR014001">
    <property type="entry name" value="Helicase_ATP-bd"/>
</dbReference>
<evidence type="ECO:0000259" key="10">
    <source>
        <dbReference type="PROSITE" id="PS51194"/>
    </source>
</evidence>
<keyword evidence="6" id="KW-0067">ATP-binding</keyword>
<dbReference type="CDD" id="cd17991">
    <property type="entry name" value="DEXHc_TRCF"/>
    <property type="match status" value="1"/>
</dbReference>
<organism evidence="11">
    <name type="scientific">marine metagenome</name>
    <dbReference type="NCBI Taxonomy" id="408172"/>
    <lineage>
        <taxon>unclassified sequences</taxon>
        <taxon>metagenomes</taxon>
        <taxon>ecological metagenomes</taxon>
    </lineage>
</organism>
<dbReference type="GO" id="GO:0016787">
    <property type="term" value="F:hydrolase activity"/>
    <property type="evidence" value="ECO:0007669"/>
    <property type="project" value="UniProtKB-KW"/>
</dbReference>
<dbReference type="InterPro" id="IPR041471">
    <property type="entry name" value="UvrB_inter"/>
</dbReference>
<dbReference type="Gene3D" id="3.40.50.300">
    <property type="entry name" value="P-loop containing nucleotide triphosphate hydrolases"/>
    <property type="match status" value="2"/>
</dbReference>
<evidence type="ECO:0008006" key="12">
    <source>
        <dbReference type="Google" id="ProtNLM"/>
    </source>
</evidence>
<evidence type="ECO:0000256" key="4">
    <source>
        <dbReference type="ARBA" id="ARBA00022801"/>
    </source>
</evidence>
<dbReference type="SMART" id="SM01058">
    <property type="entry name" value="CarD_TRCF"/>
    <property type="match status" value="1"/>
</dbReference>
<dbReference type="SMART" id="SM00487">
    <property type="entry name" value="DEXDc"/>
    <property type="match status" value="1"/>
</dbReference>
<evidence type="ECO:0000256" key="8">
    <source>
        <dbReference type="ARBA" id="ARBA00023204"/>
    </source>
</evidence>
<evidence type="ECO:0000256" key="5">
    <source>
        <dbReference type="ARBA" id="ARBA00022806"/>
    </source>
</evidence>
<gene>
    <name evidence="11" type="ORF">METZ01_LOCUS47305</name>
</gene>
<dbReference type="Gene3D" id="2.40.10.170">
    <property type="match status" value="1"/>
</dbReference>
<dbReference type="InterPro" id="IPR036101">
    <property type="entry name" value="CarD-like/TRCF_RID_sf"/>
</dbReference>
<dbReference type="InterPro" id="IPR005118">
    <property type="entry name" value="TRCF_C"/>
</dbReference>
<dbReference type="SUPFAM" id="SSF143517">
    <property type="entry name" value="TRCF domain-like"/>
    <property type="match status" value="1"/>
</dbReference>
<evidence type="ECO:0000256" key="3">
    <source>
        <dbReference type="ARBA" id="ARBA00022763"/>
    </source>
</evidence>
<dbReference type="GO" id="GO:0005524">
    <property type="term" value="F:ATP binding"/>
    <property type="evidence" value="ECO:0007669"/>
    <property type="project" value="UniProtKB-KW"/>
</dbReference>
<proteinExistence type="inferred from homology"/>
<evidence type="ECO:0000256" key="6">
    <source>
        <dbReference type="ARBA" id="ARBA00022840"/>
    </source>
</evidence>
<dbReference type="InterPro" id="IPR004576">
    <property type="entry name" value="Mfd"/>
</dbReference>
<dbReference type="Pfam" id="PF17757">
    <property type="entry name" value="UvrB_inter"/>
    <property type="match status" value="1"/>
</dbReference>
<evidence type="ECO:0000259" key="9">
    <source>
        <dbReference type="PROSITE" id="PS51192"/>
    </source>
</evidence>
<dbReference type="GO" id="GO:0003684">
    <property type="term" value="F:damaged DNA binding"/>
    <property type="evidence" value="ECO:0007669"/>
    <property type="project" value="InterPro"/>
</dbReference>
<reference evidence="11" key="1">
    <citation type="submission" date="2018-05" db="EMBL/GenBank/DDBJ databases">
        <authorList>
            <person name="Lanie J.A."/>
            <person name="Ng W.-L."/>
            <person name="Kazmierczak K.M."/>
            <person name="Andrzejewski T.M."/>
            <person name="Davidsen T.M."/>
            <person name="Wayne K.J."/>
            <person name="Tettelin H."/>
            <person name="Glass J.I."/>
            <person name="Rusch D."/>
            <person name="Podicherti R."/>
            <person name="Tsui H.-C.T."/>
            <person name="Winkler M.E."/>
        </authorList>
    </citation>
    <scope>NUCLEOTIDE SEQUENCE</scope>
</reference>
<dbReference type="Pfam" id="PF00271">
    <property type="entry name" value="Helicase_C"/>
    <property type="match status" value="1"/>
</dbReference>
<dbReference type="InterPro" id="IPR037235">
    <property type="entry name" value="TRCF-like_C_D7"/>
</dbReference>
<dbReference type="Pfam" id="PF21132">
    <property type="entry name" value="MFD_D3"/>
    <property type="match status" value="1"/>
</dbReference>
<dbReference type="HAMAP" id="MF_00969">
    <property type="entry name" value="TRCF"/>
    <property type="match status" value="1"/>
</dbReference>
<dbReference type="PANTHER" id="PTHR47964:SF1">
    <property type="entry name" value="ATP-DEPENDENT DNA HELICASE HOMOLOG RECG, CHLOROPLASTIC"/>
    <property type="match status" value="1"/>
</dbReference>
<accession>A0A381RTJ3</accession>
<dbReference type="NCBIfam" id="TIGR00580">
    <property type="entry name" value="mfd"/>
    <property type="match status" value="1"/>
</dbReference>
<name>A0A381RTJ3_9ZZZZ</name>
<evidence type="ECO:0000313" key="11">
    <source>
        <dbReference type="EMBL" id="SUZ94451.1"/>
    </source>
</evidence>
<evidence type="ECO:0000256" key="1">
    <source>
        <dbReference type="ARBA" id="ARBA00022490"/>
    </source>
</evidence>
<keyword evidence="3" id="KW-0227">DNA damage</keyword>
<keyword evidence="7" id="KW-0238">DNA-binding</keyword>
<evidence type="ECO:0000256" key="2">
    <source>
        <dbReference type="ARBA" id="ARBA00022741"/>
    </source>
</evidence>
<dbReference type="PROSITE" id="PS51192">
    <property type="entry name" value="HELICASE_ATP_BIND_1"/>
    <property type="match status" value="1"/>
</dbReference>
<dbReference type="InterPro" id="IPR048635">
    <property type="entry name" value="MFD_D3"/>
</dbReference>
<dbReference type="InterPro" id="IPR027417">
    <property type="entry name" value="P-loop_NTPase"/>
</dbReference>
<dbReference type="SUPFAM" id="SSF141259">
    <property type="entry name" value="CarD-like"/>
    <property type="match status" value="1"/>
</dbReference>
<keyword evidence="2" id="KW-0547">Nucleotide-binding</keyword>
<sequence>MNKQNHKIIFDSSNIDASVNNYGQLYGSSINLALAERIKNDLNFKIVIAPEINSAEILCNEINYFSETGLSIELLPDLEILPYDVSSPSNQVIANRSEILFQLLKGNIDVLVLNASSLLWKLPPRKYFEKESFTLNVGELFSMQQIGEQLRINGYERVSTVVKPGEFCIRGSLIDLFSPLYTNPIRIDFDDEKIDLIKLFDVDSQLTLNTINSVTIIPSEHYPKSSLAFDFFKTNMRNAFDGNQLEWPLYNFIETYAESHGVYNYLPLFFESMSSIWDYCKPGTELFCVGDIKTPIRDYQKLINQRFNSQDNLNQPNLKPSELFFSATEQINKINEMHPINLQHQKCWKSRDHNGINFDTRPLEPLAAFKTSSMDKIIHGLLETSTNKILLSAGSKNRIAFIENQLREFSIAARRVSNWNEFLERRAGVFVTEKSISESFITAKSGIAVIGEIELFGRRSRTRKHRSPAGKDPESIIQDLKDLQVDSLVVHGEHGIGKYKGLSVMMVDNVNSEFLTIEYALGDLLHVPVTLMDQVSRFIGQSSDESILSHLGSDQWKKLCKKTKKQAYDVAAELLEIYANRAIAVGKSHVANQKDYENFCDGFEYVLTQDQAKVIEDVLDDMAASKSMDRLVCGDVGFGKTEVALRAAFTSAINGYQVALLVPTTILAQQHFETFNERFSEWPITINILSRLQTSKNNNQVRADIEKGKADIIIGTHALLSDKVVYKNLGLVIVDEEHRFGVRHKEKLKALRKDVDYLALTATPIPRTLNMAIGELKDISMITTAPESRIPVKTYISQWDKSLIHEACQREISRGGQVLFVHNRIDDIENMAETIRQIIPVGSLEIAHGRMKERSLERVMMKFYNNEFDVLLATSIIESGLDIPNANTIIINRADRFGLAQLHQLRGRVGRSERQSYAYLMIPSKQTLTNEGKQRLEAIEAIEDLGVGFILATHDLEIRGAGEILGDEQSGQIQKIGFSLYKDMLNQAIDSLRDDPKVISSIVSSDINLNIPALIPENYMPDVNLRLTMYKRISSTKSKIEIKHIESELIDRFGELPEQTTNLLQMSHLRNQANTLGIKKIRMDRRYGRFYFDQSTTIEAQNIIDLIKREPDAFKMYPDQSLGFKGDFPLVLDRINQVNTILGYLVGDSV</sequence>
<dbReference type="PANTHER" id="PTHR47964">
    <property type="entry name" value="ATP-DEPENDENT DNA HELICASE HOMOLOG RECG, CHLOROPLASTIC"/>
    <property type="match status" value="1"/>
</dbReference>
<keyword evidence="8" id="KW-0234">DNA repair</keyword>
<dbReference type="GO" id="GO:0006281">
    <property type="term" value="P:DNA repair"/>
    <property type="evidence" value="ECO:0007669"/>
    <property type="project" value="UniProtKB-KW"/>
</dbReference>
<protein>
    <recommendedName>
        <fullName evidence="12">Helicase ATP-binding domain-containing protein</fullName>
    </recommendedName>
</protein>
<dbReference type="PROSITE" id="PS51194">
    <property type="entry name" value="HELICASE_CTER"/>
    <property type="match status" value="1"/>
</dbReference>
<dbReference type="InterPro" id="IPR001650">
    <property type="entry name" value="Helicase_C-like"/>
</dbReference>
<dbReference type="Pfam" id="PF02559">
    <property type="entry name" value="CarD_TRCF_RID"/>
    <property type="match status" value="1"/>
</dbReference>
<dbReference type="SMART" id="SM00490">
    <property type="entry name" value="HELICc"/>
    <property type="match status" value="1"/>
</dbReference>
<dbReference type="InterPro" id="IPR047112">
    <property type="entry name" value="RecG/Mfd"/>
</dbReference>
<dbReference type="GO" id="GO:0003678">
    <property type="term" value="F:DNA helicase activity"/>
    <property type="evidence" value="ECO:0007669"/>
    <property type="project" value="TreeGrafter"/>
</dbReference>
<dbReference type="Gene3D" id="3.30.2060.10">
    <property type="entry name" value="Penicillin-binding protein 1b domain"/>
    <property type="match status" value="1"/>
</dbReference>
<dbReference type="SMART" id="SM00982">
    <property type="entry name" value="TRCF"/>
    <property type="match status" value="1"/>
</dbReference>
<dbReference type="InterPro" id="IPR011545">
    <property type="entry name" value="DEAD/DEAH_box_helicase_dom"/>
</dbReference>
<dbReference type="EMBL" id="UINC01002236">
    <property type="protein sequence ID" value="SUZ94451.1"/>
    <property type="molecule type" value="Genomic_DNA"/>
</dbReference>
<keyword evidence="5" id="KW-0347">Helicase</keyword>
<keyword evidence="1" id="KW-0963">Cytoplasm</keyword>
<dbReference type="Pfam" id="PF03461">
    <property type="entry name" value="TRCF"/>
    <property type="match status" value="1"/>
</dbReference>
<feature type="domain" description="Helicase ATP-binding" evidence="9">
    <location>
        <begin position="621"/>
        <end position="782"/>
    </location>
</feature>
<dbReference type="Gene3D" id="3.40.50.11140">
    <property type="match status" value="1"/>
</dbReference>
<dbReference type="Gene3D" id="3.90.1150.50">
    <property type="entry name" value="Transcription-repair-coupling factor, D7 domain"/>
    <property type="match status" value="1"/>
</dbReference>
<dbReference type="Gene3D" id="3.40.50.11180">
    <property type="match status" value="1"/>
</dbReference>
<dbReference type="AlphaFoldDB" id="A0A381RTJ3"/>
<keyword evidence="4" id="KW-0378">Hydrolase</keyword>